<keyword evidence="1" id="KW-1133">Transmembrane helix</keyword>
<feature type="transmembrane region" description="Helical" evidence="1">
    <location>
        <begin position="30"/>
        <end position="51"/>
    </location>
</feature>
<dbReference type="Proteomes" id="UP000307706">
    <property type="component" value="Unassembled WGS sequence"/>
</dbReference>
<dbReference type="RefSeq" id="WP_138596982.1">
    <property type="nucleotide sequence ID" value="NZ_PNCK01000036.1"/>
</dbReference>
<evidence type="ECO:0000313" key="5">
    <source>
        <dbReference type="Proteomes" id="UP000307706"/>
    </source>
</evidence>
<keyword evidence="4" id="KW-1185">Reference proteome</keyword>
<proteinExistence type="predicted"/>
<evidence type="ECO:0000313" key="3">
    <source>
        <dbReference type="EMBL" id="TMP61050.1"/>
    </source>
</evidence>
<reference evidence="3" key="3">
    <citation type="submission" date="2019-09" db="EMBL/GenBank/DDBJ databases">
        <title>Co-occurence of chitin degradation, pigmentation and bioactivity in marine Pseudoalteromonas.</title>
        <authorList>
            <person name="Sonnenschein E.C."/>
            <person name="Bech P.K."/>
        </authorList>
    </citation>
    <scope>NUCLEOTIDE SEQUENCE</scope>
    <source>
        <strain evidence="3">S2231</strain>
        <strain evidence="2 4">S2233</strain>
    </source>
</reference>
<evidence type="ECO:0000313" key="4">
    <source>
        <dbReference type="Proteomes" id="UP000305730"/>
    </source>
</evidence>
<name>A0A5S3XSA4_9GAMM</name>
<feature type="transmembrane region" description="Helical" evidence="1">
    <location>
        <begin position="7"/>
        <end position="24"/>
    </location>
</feature>
<dbReference type="EMBL" id="PNCL01000019">
    <property type="protein sequence ID" value="TMP61050.1"/>
    <property type="molecule type" value="Genomic_DNA"/>
</dbReference>
<reference evidence="4 5" key="1">
    <citation type="submission" date="2017-12" db="EMBL/GenBank/DDBJ databases">
        <authorList>
            <person name="Paulsen S."/>
            <person name="Gram L.K."/>
        </authorList>
    </citation>
    <scope>NUCLEOTIDE SEQUENCE [LARGE SCALE GENOMIC DNA]</scope>
    <source>
        <strain evidence="3 5">S2231</strain>
        <strain evidence="2 4">S2233</strain>
    </source>
</reference>
<feature type="transmembrane region" description="Helical" evidence="1">
    <location>
        <begin position="98"/>
        <end position="119"/>
    </location>
</feature>
<accession>A0A5S3XSA4</accession>
<sequence>MNRCVRGIGKFVLSLNALMLILLGAEYTESALSCLVLLGITNMLFISFFWLDKKRACQQGQRISELALLMLSFAAANLSMFAVQSLLKHKSKKWQFNIKLLLSLLCQTAILITASYWLLSGLASIRIDQ</sequence>
<dbReference type="InterPro" id="IPR010718">
    <property type="entry name" value="DUF1294"/>
</dbReference>
<protein>
    <recommendedName>
        <fullName evidence="6">DUF1294 domain-containing protein</fullName>
    </recommendedName>
</protein>
<gene>
    <name evidence="3" type="ORF">CWB96_05345</name>
    <name evidence="2" type="ORF">CWB97_10610</name>
</gene>
<evidence type="ECO:0000256" key="1">
    <source>
        <dbReference type="SAM" id="Phobius"/>
    </source>
</evidence>
<keyword evidence="1" id="KW-0472">Membrane</keyword>
<dbReference type="Proteomes" id="UP000305730">
    <property type="component" value="Unassembled WGS sequence"/>
</dbReference>
<dbReference type="OrthoDB" id="72963at2"/>
<comment type="caution">
    <text evidence="3">The sequence shown here is derived from an EMBL/GenBank/DDBJ whole genome shotgun (WGS) entry which is preliminary data.</text>
</comment>
<evidence type="ECO:0008006" key="6">
    <source>
        <dbReference type="Google" id="ProtNLM"/>
    </source>
</evidence>
<evidence type="ECO:0000313" key="2">
    <source>
        <dbReference type="EMBL" id="TMP42862.1"/>
    </source>
</evidence>
<dbReference type="AlphaFoldDB" id="A0A5S3XSA4"/>
<organism evidence="3 5">
    <name type="scientific">Pseudoalteromonas citrea</name>
    <dbReference type="NCBI Taxonomy" id="43655"/>
    <lineage>
        <taxon>Bacteria</taxon>
        <taxon>Pseudomonadati</taxon>
        <taxon>Pseudomonadota</taxon>
        <taxon>Gammaproteobacteria</taxon>
        <taxon>Alteromonadales</taxon>
        <taxon>Pseudoalteromonadaceae</taxon>
        <taxon>Pseudoalteromonas</taxon>
    </lineage>
</organism>
<feature type="transmembrane region" description="Helical" evidence="1">
    <location>
        <begin position="63"/>
        <end position="86"/>
    </location>
</feature>
<reference evidence="5" key="2">
    <citation type="submission" date="2019-06" db="EMBL/GenBank/DDBJ databases">
        <title>Co-occurence of chitin degradation, pigmentation and bioactivity in marine Pseudoalteromonas.</title>
        <authorList>
            <person name="Sonnenschein E.C."/>
            <person name="Bech P.K."/>
        </authorList>
    </citation>
    <scope>NUCLEOTIDE SEQUENCE [LARGE SCALE GENOMIC DNA]</scope>
    <source>
        <strain evidence="5">S2231</strain>
    </source>
</reference>
<keyword evidence="1" id="KW-0812">Transmembrane</keyword>
<dbReference type="Pfam" id="PF06961">
    <property type="entry name" value="DUF1294"/>
    <property type="match status" value="1"/>
</dbReference>
<dbReference type="EMBL" id="PNCK01000036">
    <property type="protein sequence ID" value="TMP42862.1"/>
    <property type="molecule type" value="Genomic_DNA"/>
</dbReference>